<dbReference type="InterPro" id="IPR028098">
    <property type="entry name" value="Glyco_trans_4-like_N"/>
</dbReference>
<dbReference type="RefSeq" id="WP_188175385.1">
    <property type="nucleotide sequence ID" value="NZ_JACVVD010000005.1"/>
</dbReference>
<dbReference type="CDD" id="cd03801">
    <property type="entry name" value="GT4_PimA-like"/>
    <property type="match status" value="1"/>
</dbReference>
<dbReference type="GO" id="GO:0016757">
    <property type="term" value="F:glycosyltransferase activity"/>
    <property type="evidence" value="ECO:0007669"/>
    <property type="project" value="InterPro"/>
</dbReference>
<dbReference type="Proteomes" id="UP000650466">
    <property type="component" value="Unassembled WGS sequence"/>
</dbReference>
<evidence type="ECO:0000313" key="3">
    <source>
        <dbReference type="EMBL" id="MBD0381574.1"/>
    </source>
</evidence>
<reference evidence="3" key="1">
    <citation type="submission" date="2020-09" db="EMBL/GenBank/DDBJ databases">
        <title>Draft Genome Sequence of Paenibacillus sp. WST5.</title>
        <authorList>
            <person name="Bao Z."/>
        </authorList>
    </citation>
    <scope>NUCLEOTIDE SEQUENCE</scope>
    <source>
        <strain evidence="3">WST5</strain>
    </source>
</reference>
<dbReference type="InterPro" id="IPR001296">
    <property type="entry name" value="Glyco_trans_1"/>
</dbReference>
<dbReference type="PANTHER" id="PTHR12526">
    <property type="entry name" value="GLYCOSYLTRANSFERASE"/>
    <property type="match status" value="1"/>
</dbReference>
<name>A0A926KPE4_9BACL</name>
<keyword evidence="4" id="KW-1185">Reference proteome</keyword>
<gene>
    <name evidence="3" type="ORF">ICC18_15740</name>
</gene>
<dbReference type="AlphaFoldDB" id="A0A926KPE4"/>
<protein>
    <submittedName>
        <fullName evidence="3">Glycosyltransferase family 4 protein</fullName>
    </submittedName>
</protein>
<evidence type="ECO:0000259" key="1">
    <source>
        <dbReference type="Pfam" id="PF00534"/>
    </source>
</evidence>
<evidence type="ECO:0000313" key="4">
    <source>
        <dbReference type="Proteomes" id="UP000650466"/>
    </source>
</evidence>
<dbReference type="SUPFAM" id="SSF53756">
    <property type="entry name" value="UDP-Glycosyltransferase/glycogen phosphorylase"/>
    <property type="match status" value="1"/>
</dbReference>
<feature type="domain" description="Glycosyltransferase subfamily 4-like N-terminal" evidence="2">
    <location>
        <begin position="28"/>
        <end position="171"/>
    </location>
</feature>
<dbReference type="Pfam" id="PF00534">
    <property type="entry name" value="Glycos_transf_1"/>
    <property type="match status" value="1"/>
</dbReference>
<dbReference type="Gene3D" id="3.40.50.2000">
    <property type="entry name" value="Glycogen Phosphorylase B"/>
    <property type="match status" value="2"/>
</dbReference>
<evidence type="ECO:0000259" key="2">
    <source>
        <dbReference type="Pfam" id="PF13439"/>
    </source>
</evidence>
<dbReference type="Pfam" id="PF13439">
    <property type="entry name" value="Glyco_transf_4"/>
    <property type="match status" value="1"/>
</dbReference>
<feature type="domain" description="Glycosyl transferase family 1" evidence="1">
    <location>
        <begin position="184"/>
        <end position="360"/>
    </location>
</feature>
<organism evidence="3 4">
    <name type="scientific">Paenibacillus sedimenti</name>
    <dbReference type="NCBI Taxonomy" id="2770274"/>
    <lineage>
        <taxon>Bacteria</taxon>
        <taxon>Bacillati</taxon>
        <taxon>Bacillota</taxon>
        <taxon>Bacilli</taxon>
        <taxon>Bacillales</taxon>
        <taxon>Paenibacillaceae</taxon>
        <taxon>Paenibacillus</taxon>
    </lineage>
</organism>
<proteinExistence type="predicted"/>
<dbReference type="PANTHER" id="PTHR12526:SF638">
    <property type="entry name" value="SPORE COAT PROTEIN SA"/>
    <property type="match status" value="1"/>
</dbReference>
<accession>A0A926KPE4</accession>
<comment type="caution">
    <text evidence="3">The sequence shown here is derived from an EMBL/GenBank/DDBJ whole genome shotgun (WGS) entry which is preliminary data.</text>
</comment>
<sequence>MRIAFICTEMSPVPSIRGGAIQIFIDGVAPYLSGKHDLTIFCIADPNQADREEVDGVTYIRIPRKKYVTGVAKELAKQHSTKQAYQVIHVFNRPENILKYKTATPSSNFIISCHNEMFRKERVSDEMGELSIRLVDKIMLISDYIGSTIVQRFPSAASKMHTIYSGVNLRRYKPIWQDSIQSERKKLRKKYGVNNKKVILFVGRLCKAKGTDILITAMKKVIQSHPNAVLVIVGSKSFRDHRVNDYVVNLRQLAESLGKNRVIFTNFVPPSEMPSLFLLGDIFVCSSQWQEPLARVHYEAMGAGLPIITTNRGGNAEIIRHNKNGIVLNDYSNPQAFADSISNLLSNPEKALKLAKAGRRFVEKDFGFEHVAKRLENLYLSIKDE</sequence>
<dbReference type="EMBL" id="JACVVD010000005">
    <property type="protein sequence ID" value="MBD0381574.1"/>
    <property type="molecule type" value="Genomic_DNA"/>
</dbReference>